<organism evidence="5 6">
    <name type="scientific">Punica granatum</name>
    <name type="common">Pomegranate</name>
    <dbReference type="NCBI Taxonomy" id="22663"/>
    <lineage>
        <taxon>Eukaryota</taxon>
        <taxon>Viridiplantae</taxon>
        <taxon>Streptophyta</taxon>
        <taxon>Embryophyta</taxon>
        <taxon>Tracheophyta</taxon>
        <taxon>Spermatophyta</taxon>
        <taxon>Magnoliopsida</taxon>
        <taxon>eudicotyledons</taxon>
        <taxon>Gunneridae</taxon>
        <taxon>Pentapetalae</taxon>
        <taxon>rosids</taxon>
        <taxon>malvids</taxon>
        <taxon>Myrtales</taxon>
        <taxon>Lythraceae</taxon>
        <taxon>Punica</taxon>
    </lineage>
</organism>
<accession>A0A218WFR0</accession>
<protein>
    <recommendedName>
        <fullName evidence="4">HMA domain-containing protein</fullName>
    </recommendedName>
</protein>
<evidence type="ECO:0000256" key="3">
    <source>
        <dbReference type="SAM" id="SignalP"/>
    </source>
</evidence>
<reference evidence="6" key="1">
    <citation type="journal article" date="2017" name="Plant J.">
        <title>The pomegranate (Punica granatum L.) genome and the genomics of punicalagin biosynthesis.</title>
        <authorList>
            <person name="Qin G."/>
            <person name="Xu C."/>
            <person name="Ming R."/>
            <person name="Tang H."/>
            <person name="Guyot R."/>
            <person name="Kramer E.M."/>
            <person name="Hu Y."/>
            <person name="Yi X."/>
            <person name="Qi Y."/>
            <person name="Xu X."/>
            <person name="Gao Z."/>
            <person name="Pan H."/>
            <person name="Jian J."/>
            <person name="Tian Y."/>
            <person name="Yue Z."/>
            <person name="Xu Y."/>
        </authorList>
    </citation>
    <scope>NUCLEOTIDE SEQUENCE [LARGE SCALE GENOMIC DNA]</scope>
    <source>
        <strain evidence="6">cv. Dabenzi</strain>
    </source>
</reference>
<sequence length="272" mass="29447">MGRMGQSSGIIVILLGAGLMFMFTASATTPGNHATAAATELPNSPAPANSVAPQKLLQSHLPTAPFLFGGLMILVLEVEKPRVTEIQVRIDCHGCVQKIKKALHGINGIYDTCFDLPQQKLTIISWADPGKLVKAIKKSRKTATICPDPNQPAQPPEPPLEGGQPPPEAAKPSDHPPPKASWPADPPKDLPTPDNPQPPKPEIPQGEANPTSGTKEPVLPPFGQQQDGDVFMISWPNNYGYRQPWFGQPVELTAPFHITHRYNTCMPFPLCY</sequence>
<dbReference type="GO" id="GO:0046872">
    <property type="term" value="F:metal ion binding"/>
    <property type="evidence" value="ECO:0007669"/>
    <property type="project" value="UniProtKB-KW"/>
</dbReference>
<feature type="compositionally biased region" description="Pro residues" evidence="2">
    <location>
        <begin position="189"/>
        <end position="202"/>
    </location>
</feature>
<feature type="chain" id="PRO_5013098174" description="HMA domain-containing protein" evidence="3">
    <location>
        <begin position="28"/>
        <end position="272"/>
    </location>
</feature>
<keyword evidence="3" id="KW-0732">Signal</keyword>
<evidence type="ECO:0000313" key="5">
    <source>
        <dbReference type="EMBL" id="OWM71190.1"/>
    </source>
</evidence>
<name>A0A218WFR0_PUNGR</name>
<evidence type="ECO:0000256" key="2">
    <source>
        <dbReference type="SAM" id="MobiDB-lite"/>
    </source>
</evidence>
<dbReference type="Proteomes" id="UP000197138">
    <property type="component" value="Unassembled WGS sequence"/>
</dbReference>
<feature type="compositionally biased region" description="Pro residues" evidence="2">
    <location>
        <begin position="149"/>
        <end position="169"/>
    </location>
</feature>
<dbReference type="CDD" id="cd00371">
    <property type="entry name" value="HMA"/>
    <property type="match status" value="1"/>
</dbReference>
<feature type="signal peptide" evidence="3">
    <location>
        <begin position="1"/>
        <end position="27"/>
    </location>
</feature>
<dbReference type="Pfam" id="PF00403">
    <property type="entry name" value="HMA"/>
    <property type="match status" value="1"/>
</dbReference>
<dbReference type="EMBL" id="MTKT01004486">
    <property type="protein sequence ID" value="OWM71190.1"/>
    <property type="molecule type" value="Genomic_DNA"/>
</dbReference>
<keyword evidence="1" id="KW-0479">Metal-binding</keyword>
<dbReference type="PROSITE" id="PS50846">
    <property type="entry name" value="HMA_2"/>
    <property type="match status" value="1"/>
</dbReference>
<dbReference type="AlphaFoldDB" id="A0A218WFR0"/>
<gene>
    <name evidence="5" type="ORF">CDL15_Pgr011317</name>
</gene>
<evidence type="ECO:0000313" key="6">
    <source>
        <dbReference type="Proteomes" id="UP000197138"/>
    </source>
</evidence>
<dbReference type="Gene3D" id="3.30.70.100">
    <property type="match status" value="1"/>
</dbReference>
<evidence type="ECO:0000259" key="4">
    <source>
        <dbReference type="PROSITE" id="PS50846"/>
    </source>
</evidence>
<dbReference type="PANTHER" id="PTHR22814:SF320">
    <property type="entry name" value="OS01G0309800 PROTEIN"/>
    <property type="match status" value="1"/>
</dbReference>
<comment type="caution">
    <text evidence="5">The sequence shown here is derived from an EMBL/GenBank/DDBJ whole genome shotgun (WGS) entry which is preliminary data.</text>
</comment>
<dbReference type="InterPro" id="IPR036163">
    <property type="entry name" value="HMA_dom_sf"/>
</dbReference>
<dbReference type="InterPro" id="IPR006121">
    <property type="entry name" value="HMA_dom"/>
</dbReference>
<feature type="domain" description="HMA" evidence="4">
    <location>
        <begin position="81"/>
        <end position="144"/>
    </location>
</feature>
<feature type="region of interest" description="Disordered" evidence="2">
    <location>
        <begin position="142"/>
        <end position="228"/>
    </location>
</feature>
<dbReference type="SUPFAM" id="SSF55008">
    <property type="entry name" value="HMA, heavy metal-associated domain"/>
    <property type="match status" value="1"/>
</dbReference>
<proteinExistence type="predicted"/>
<evidence type="ECO:0000256" key="1">
    <source>
        <dbReference type="ARBA" id="ARBA00022723"/>
    </source>
</evidence>
<dbReference type="PANTHER" id="PTHR22814">
    <property type="entry name" value="COPPER TRANSPORT PROTEIN ATOX1-RELATED"/>
    <property type="match status" value="1"/>
</dbReference>